<dbReference type="NCBIfam" id="TIGR00370">
    <property type="entry name" value="5-oxoprolinase subunit PxpB"/>
    <property type="match status" value="1"/>
</dbReference>
<dbReference type="InterPro" id="IPR003833">
    <property type="entry name" value="CT_C_D"/>
</dbReference>
<keyword evidence="6" id="KW-1185">Reference proteome</keyword>
<dbReference type="PANTHER" id="PTHR34698">
    <property type="entry name" value="5-OXOPROLINASE SUBUNIT B"/>
    <property type="match status" value="1"/>
</dbReference>
<dbReference type="Pfam" id="PF02682">
    <property type="entry name" value="CT_C_D"/>
    <property type="match status" value="1"/>
</dbReference>
<keyword evidence="1" id="KW-0547">Nucleotide-binding</keyword>
<keyword evidence="2" id="KW-0378">Hydrolase</keyword>
<accession>A0A7W9ZDR4</accession>
<dbReference type="InterPro" id="IPR010016">
    <property type="entry name" value="PxpB"/>
</dbReference>
<dbReference type="GO" id="GO:0005524">
    <property type="term" value="F:ATP binding"/>
    <property type="evidence" value="ECO:0007669"/>
    <property type="project" value="UniProtKB-KW"/>
</dbReference>
<proteinExistence type="predicted"/>
<comment type="caution">
    <text evidence="5">The sequence shown here is derived from an EMBL/GenBank/DDBJ whole genome shotgun (WGS) entry which is preliminary data.</text>
</comment>
<dbReference type="Gene3D" id="3.30.1360.40">
    <property type="match status" value="1"/>
</dbReference>
<dbReference type="SUPFAM" id="SSF160467">
    <property type="entry name" value="PH0987 N-terminal domain-like"/>
    <property type="match status" value="1"/>
</dbReference>
<organism evidence="5 6">
    <name type="scientific">Novispirillum itersonii</name>
    <name type="common">Aquaspirillum itersonii</name>
    <dbReference type="NCBI Taxonomy" id="189"/>
    <lineage>
        <taxon>Bacteria</taxon>
        <taxon>Pseudomonadati</taxon>
        <taxon>Pseudomonadota</taxon>
        <taxon>Alphaproteobacteria</taxon>
        <taxon>Rhodospirillales</taxon>
        <taxon>Novispirillaceae</taxon>
        <taxon>Novispirillum</taxon>
    </lineage>
</organism>
<name>A0A7W9ZDR4_NOVIT</name>
<sequence>MEIEAIRPLADTAFTLDLAPAVGEDAARRVHTATSVLNAAIAEGQLPGVTEVAAAFRSVTVHHDPLLSDRATVLKTVLALLERTEPVASLTGTLWSLPVCHDGDFAPDLEDVATRTGLRPDQVIERHLAPVYSVYCIGFLPGFPFMGDIDASLRLPRRTSPRTRVPAGSVSIALGMTAIYPWESPGGWHLLGRCPVPLFDSTRAAPALLSAGDRVRFRAVGREDYDRFAAAAAAGTLDLTQFRQAGDTP</sequence>
<dbReference type="AlphaFoldDB" id="A0A7W9ZDR4"/>
<dbReference type="PANTHER" id="PTHR34698:SF2">
    <property type="entry name" value="5-OXOPROLINASE SUBUNIT B"/>
    <property type="match status" value="1"/>
</dbReference>
<evidence type="ECO:0000313" key="5">
    <source>
        <dbReference type="EMBL" id="MBB6209586.1"/>
    </source>
</evidence>
<gene>
    <name evidence="5" type="ORF">FHS48_000988</name>
</gene>
<dbReference type="GO" id="GO:0016787">
    <property type="term" value="F:hydrolase activity"/>
    <property type="evidence" value="ECO:0007669"/>
    <property type="project" value="UniProtKB-KW"/>
</dbReference>
<evidence type="ECO:0000256" key="1">
    <source>
        <dbReference type="ARBA" id="ARBA00022741"/>
    </source>
</evidence>
<evidence type="ECO:0000256" key="3">
    <source>
        <dbReference type="ARBA" id="ARBA00022840"/>
    </source>
</evidence>
<evidence type="ECO:0000259" key="4">
    <source>
        <dbReference type="SMART" id="SM00796"/>
    </source>
</evidence>
<dbReference type="InterPro" id="IPR029000">
    <property type="entry name" value="Cyclophilin-like_dom_sf"/>
</dbReference>
<dbReference type="SUPFAM" id="SSF50891">
    <property type="entry name" value="Cyclophilin-like"/>
    <property type="match status" value="1"/>
</dbReference>
<dbReference type="SMART" id="SM00796">
    <property type="entry name" value="AHS1"/>
    <property type="match status" value="1"/>
</dbReference>
<dbReference type="Gene3D" id="2.40.100.10">
    <property type="entry name" value="Cyclophilin-like"/>
    <property type="match status" value="1"/>
</dbReference>
<dbReference type="EMBL" id="JACIIX010000002">
    <property type="protein sequence ID" value="MBB6209586.1"/>
    <property type="molecule type" value="Genomic_DNA"/>
</dbReference>
<evidence type="ECO:0000313" key="6">
    <source>
        <dbReference type="Proteomes" id="UP000544872"/>
    </source>
</evidence>
<protein>
    <submittedName>
        <fullName evidence="5">KipI family sensor histidine kinase inhibitor</fullName>
    </submittedName>
</protein>
<dbReference type="Proteomes" id="UP000544872">
    <property type="component" value="Unassembled WGS sequence"/>
</dbReference>
<evidence type="ECO:0000256" key="2">
    <source>
        <dbReference type="ARBA" id="ARBA00022801"/>
    </source>
</evidence>
<feature type="domain" description="Carboxyltransferase" evidence="4">
    <location>
        <begin position="4"/>
        <end position="209"/>
    </location>
</feature>
<reference evidence="5 6" key="1">
    <citation type="submission" date="2020-08" db="EMBL/GenBank/DDBJ databases">
        <title>Genomic Encyclopedia of Type Strains, Phase IV (KMG-IV): sequencing the most valuable type-strain genomes for metagenomic binning, comparative biology and taxonomic classification.</title>
        <authorList>
            <person name="Goeker M."/>
        </authorList>
    </citation>
    <scope>NUCLEOTIDE SEQUENCE [LARGE SCALE GENOMIC DNA]</scope>
    <source>
        <strain evidence="5 6">DSM 11590</strain>
    </source>
</reference>
<keyword evidence="3" id="KW-0067">ATP-binding</keyword>